<dbReference type="PANTHER" id="PTHR38340">
    <property type="entry name" value="S-LAYER PROTEIN"/>
    <property type="match status" value="1"/>
</dbReference>
<evidence type="ECO:0000256" key="5">
    <source>
        <dbReference type="SAM" id="MobiDB-lite"/>
    </source>
</evidence>
<dbReference type="EMBL" id="CP002102">
    <property type="protein sequence ID" value="ADL00850.1"/>
    <property type="molecule type" value="Genomic_DNA"/>
</dbReference>
<dbReference type="eggNOG" id="COG2931">
    <property type="taxonomic scope" value="Bacteria"/>
</dbReference>
<dbReference type="GO" id="GO:0005509">
    <property type="term" value="F:calcium ion binding"/>
    <property type="evidence" value="ECO:0007669"/>
    <property type="project" value="InterPro"/>
</dbReference>
<name>D9QGN4_BRESC</name>
<dbReference type="HOGENOM" id="CLU_289331_0_0_5"/>
<feature type="compositionally biased region" description="Polar residues" evidence="5">
    <location>
        <begin position="1"/>
        <end position="15"/>
    </location>
</feature>
<feature type="domain" description="Peptidase M10 serralysin C-terminal" evidence="6">
    <location>
        <begin position="217"/>
        <end position="274"/>
    </location>
</feature>
<dbReference type="Pfam" id="PF08548">
    <property type="entry name" value="Peptidase_M10_C"/>
    <property type="match status" value="1"/>
</dbReference>
<dbReference type="AlphaFoldDB" id="D9QGN4"/>
<evidence type="ECO:0000313" key="7">
    <source>
        <dbReference type="EMBL" id="ADL00850.1"/>
    </source>
</evidence>
<dbReference type="GO" id="GO:0005615">
    <property type="term" value="C:extracellular space"/>
    <property type="evidence" value="ECO:0007669"/>
    <property type="project" value="InterPro"/>
</dbReference>
<protein>
    <submittedName>
        <fullName evidence="7">Hemolysin-type calcium-binding region</fullName>
    </submittedName>
</protein>
<reference evidence="8" key="1">
    <citation type="journal article" date="2011" name="J. Bacteriol.">
        <title>Genome sequences of eight morphologically diverse alphaproteobacteria.</title>
        <authorList>
            <consortium name="US DOE Joint Genome Institute"/>
            <person name="Brown P.J."/>
            <person name="Kysela D.T."/>
            <person name="Buechlein A."/>
            <person name="Hemmerich C."/>
            <person name="Brun Y.V."/>
        </authorList>
    </citation>
    <scope>NUCLEOTIDE SEQUENCE [LARGE SCALE GENOMIC DNA]</scope>
    <source>
        <strain evidence="8">ATCC 15264 / DSM 4735 / LMG 14903 / NBRC 16000 / CB 81</strain>
    </source>
</reference>
<evidence type="ECO:0000256" key="2">
    <source>
        <dbReference type="ARBA" id="ARBA00004613"/>
    </source>
</evidence>
<dbReference type="InterPro" id="IPR001343">
    <property type="entry name" value="Hemolysn_Ca-bd"/>
</dbReference>
<dbReference type="Proteomes" id="UP000002696">
    <property type="component" value="Chromosome"/>
</dbReference>
<dbReference type="PROSITE" id="PS00330">
    <property type="entry name" value="HEMOLYSIN_CALCIUM"/>
    <property type="match status" value="6"/>
</dbReference>
<organism evidence="7 8">
    <name type="scientific">Brevundimonas subvibrioides (strain ATCC 15264 / DSM 4735 / LMG 14903 / NBRC 16000 / CB 81)</name>
    <name type="common">Caulobacter subvibrioides</name>
    <dbReference type="NCBI Taxonomy" id="633149"/>
    <lineage>
        <taxon>Bacteria</taxon>
        <taxon>Pseudomonadati</taxon>
        <taxon>Pseudomonadota</taxon>
        <taxon>Alphaproteobacteria</taxon>
        <taxon>Caulobacterales</taxon>
        <taxon>Caulobacteraceae</taxon>
        <taxon>Brevundimonas</taxon>
    </lineage>
</organism>
<dbReference type="Pfam" id="PF00353">
    <property type="entry name" value="HemolysinCabind"/>
    <property type="match status" value="9"/>
</dbReference>
<dbReference type="BioCyc" id="BSUB633149:G1GM8-1527-MONOMER"/>
<dbReference type="InterPro" id="IPR050557">
    <property type="entry name" value="RTX_toxin/Mannuronan_C5-epim"/>
</dbReference>
<sequence>MPTYNGTPGNDTTRGSAGDDDISGLGGNDILEGMGGNDFITGGDGDDVLLGGTGTDVLFGGAGDDLLWGGGYGNTGIATPDQVRDDLDGGEGNDSLLIGRNDVALGGNGDDEFEMEGEGAESWTATMDGGAGQDIVDLTFVRYRTIVYLDPTGGTEGLVLRNMELVALGGYGSKVFGGARVDVVFGGAGIDDIDGAGGDDFLTGGGGNDILAGGDGADVLVGGSGSDLLTGGAGADIFGYLSAQDSRAGSLDIIQDFQTGLDVIDLTDLQPTSVTLSQDGAYTLVSAQTPGGAFAVRVLGTITLGDVIPTFAGLTVQGTAEGDVLSGTDRSDTFYGYGGDDVLSGGGGNDVFIGGSGNDTMIGGQGDDAYEVTEAGDVVTEQAGEGSDTVYSYLDSYTLAANVETLALVGSARAGIGNAGNNTLIGNAGANLLVGGAGVDRMVGGQGDDFYEVTEAGDVVVEAAGEGTDTVYSYLETYTASANVERLELAGRARNGSTNADGGTVIGNALDNTLTVGGGSAVLIGGGGSDTAVIGGARAGFTIATNSGITTVTGGGPDDHTGRGGADPVLGPGRGPDDRPDPGRNPGGGEVLNGADGYDSLYGNGGNDVLFGYGGIDVLVGGDGADIMVGGDGDDTYEVSEVADNIQEGAGEGFDTVFAYASGYTLAANTESLRLVGSATTGYGNAGDNTLVGNGLDNLLVGGAGNDTFYGGTGDDTYEVTEAGDVVVEAAGEGIDTIFSYVTYTLGANVENLRLVGTAVNATGNALNNMIVGNDGNNVLIGGAGNDIMVGSLGNDAYEVTEAGDVVYEAAGEGTDTVYSYIDTYQMSLNVEALYLVGSGRVGLGSTGNDTIVGNGLNNILNGNAGNDILTGGAGVDQFWHLAGGGHDRITDFSTGSGEMIVLSQSQFANFAAVQAAMTQSGSNVIITVSETQSLTLSNVTIGQLTVHNFAFNGPPAGAPVSPLEETASKAASLQAWDADAVTWHDGPALPHHDAALPWLPTQIQDHWV</sequence>
<feature type="region of interest" description="Disordered" evidence="5">
    <location>
        <begin position="547"/>
        <end position="594"/>
    </location>
</feature>
<dbReference type="KEGG" id="bsb:Bresu_1539"/>
<keyword evidence="3" id="KW-0964">Secreted</keyword>
<dbReference type="STRING" id="633149.Bresu_1539"/>
<evidence type="ECO:0000313" key="8">
    <source>
        <dbReference type="Proteomes" id="UP000002696"/>
    </source>
</evidence>
<evidence type="ECO:0000256" key="4">
    <source>
        <dbReference type="ARBA" id="ARBA00022737"/>
    </source>
</evidence>
<dbReference type="Gene3D" id="2.150.10.10">
    <property type="entry name" value="Serralysin-like metalloprotease, C-terminal"/>
    <property type="match status" value="5"/>
</dbReference>
<evidence type="ECO:0000256" key="3">
    <source>
        <dbReference type="ARBA" id="ARBA00022525"/>
    </source>
</evidence>
<proteinExistence type="predicted"/>
<dbReference type="InterPro" id="IPR011049">
    <property type="entry name" value="Serralysin-like_metalloprot_C"/>
</dbReference>
<dbReference type="SUPFAM" id="SSF51120">
    <property type="entry name" value="beta-Roll"/>
    <property type="match status" value="7"/>
</dbReference>
<comment type="subcellular location">
    <subcellularLocation>
        <location evidence="2">Secreted</location>
    </subcellularLocation>
</comment>
<keyword evidence="8" id="KW-1185">Reference proteome</keyword>
<feature type="region of interest" description="Disordered" evidence="5">
    <location>
        <begin position="1"/>
        <end position="28"/>
    </location>
</feature>
<comment type="cofactor">
    <cofactor evidence="1">
        <name>Ca(2+)</name>
        <dbReference type="ChEBI" id="CHEBI:29108"/>
    </cofactor>
</comment>
<accession>D9QGN4</accession>
<gene>
    <name evidence="7" type="ordered locus">Bresu_1539</name>
</gene>
<dbReference type="OrthoDB" id="7175628at2"/>
<evidence type="ECO:0000259" key="6">
    <source>
        <dbReference type="Pfam" id="PF08548"/>
    </source>
</evidence>
<dbReference type="InParanoid" id="D9QGN4"/>
<evidence type="ECO:0000256" key="1">
    <source>
        <dbReference type="ARBA" id="ARBA00001913"/>
    </source>
</evidence>
<dbReference type="PRINTS" id="PR00313">
    <property type="entry name" value="CABNDNGRPT"/>
</dbReference>
<dbReference type="RefSeq" id="WP_013268952.1">
    <property type="nucleotide sequence ID" value="NC_014375.1"/>
</dbReference>
<dbReference type="InterPro" id="IPR018511">
    <property type="entry name" value="Hemolysin-typ_Ca-bd_CS"/>
</dbReference>
<keyword evidence="4" id="KW-0677">Repeat</keyword>
<dbReference type="InterPro" id="IPR013858">
    <property type="entry name" value="Peptidase_M10B_C"/>
</dbReference>
<dbReference type="PANTHER" id="PTHR38340:SF1">
    <property type="entry name" value="S-LAYER PROTEIN"/>
    <property type="match status" value="1"/>
</dbReference>